<keyword evidence="1" id="KW-0378">Hydrolase</keyword>
<dbReference type="InterPro" id="IPR050300">
    <property type="entry name" value="GDXG_lipolytic_enzyme"/>
</dbReference>
<evidence type="ECO:0000313" key="4">
    <source>
        <dbReference type="Proteomes" id="UP001066278"/>
    </source>
</evidence>
<feature type="domain" description="BD-FAE-like" evidence="2">
    <location>
        <begin position="49"/>
        <end position="255"/>
    </location>
</feature>
<proteinExistence type="predicted"/>
<comment type="caution">
    <text evidence="3">The sequence shown here is derived from an EMBL/GenBank/DDBJ whole genome shotgun (WGS) entry which is preliminary data.</text>
</comment>
<sequence>MKEIKELHWEQNVNSYVQLIPDIEFSTVENTTLTLNLLVRRDPMDALFDKKGNQETYPLIIYLQGCGWGWTKQDTYAFLPQLAEFAKEGYTVASVQYRGSGDAVFPAQLQDVKTAVRFLKANASAYNIDPQNIGVWGDSSGGHLALLLGLTEGLKEFDGNREYAHVSSRVQAIADWFGPTDLLTMSRYPSIFDHDSPHSPESKLIGGAIQEHKEKARKASPIEYVHRKAPPILIMHGDQDDVVPYEQSAEFYHALKKAGHDAIMYKIKEAGHIGFTQHHTLNIVKDFFNCYLKNERKHMK</sequence>
<gene>
    <name evidence="3" type="ORF">MOE99_18965</name>
</gene>
<dbReference type="InterPro" id="IPR029058">
    <property type="entry name" value="AB_hydrolase_fold"/>
</dbReference>
<dbReference type="GO" id="GO:0016787">
    <property type="term" value="F:hydrolase activity"/>
    <property type="evidence" value="ECO:0007669"/>
    <property type="project" value="UniProtKB-KW"/>
</dbReference>
<name>A0A9Q4HW16_9BACI</name>
<evidence type="ECO:0000256" key="1">
    <source>
        <dbReference type="ARBA" id="ARBA00022801"/>
    </source>
</evidence>
<organism evidence="3 4">
    <name type="scientific">Bacillus inaquosorum</name>
    <dbReference type="NCBI Taxonomy" id="483913"/>
    <lineage>
        <taxon>Bacteria</taxon>
        <taxon>Bacillati</taxon>
        <taxon>Bacillota</taxon>
        <taxon>Bacilli</taxon>
        <taxon>Bacillales</taxon>
        <taxon>Bacillaceae</taxon>
        <taxon>Bacillus</taxon>
    </lineage>
</organism>
<dbReference type="SUPFAM" id="SSF53474">
    <property type="entry name" value="alpha/beta-Hydrolases"/>
    <property type="match status" value="1"/>
</dbReference>
<dbReference type="AlphaFoldDB" id="A0A9Q4HW16"/>
<dbReference type="PANTHER" id="PTHR48081:SF13">
    <property type="entry name" value="ALPHA_BETA HYDROLASE"/>
    <property type="match status" value="1"/>
</dbReference>
<accession>A0A9Q4HW16</accession>
<dbReference type="EMBL" id="JALAXJ010000020">
    <property type="protein sequence ID" value="MCY9231401.1"/>
    <property type="molecule type" value="Genomic_DNA"/>
</dbReference>
<dbReference type="Gene3D" id="3.40.50.1820">
    <property type="entry name" value="alpha/beta hydrolase"/>
    <property type="match status" value="1"/>
</dbReference>
<dbReference type="PANTHER" id="PTHR48081">
    <property type="entry name" value="AB HYDROLASE SUPERFAMILY PROTEIN C4A8.06C"/>
    <property type="match status" value="1"/>
</dbReference>
<dbReference type="Pfam" id="PF20434">
    <property type="entry name" value="BD-FAE"/>
    <property type="match status" value="1"/>
</dbReference>
<dbReference type="RefSeq" id="WP_003238783.1">
    <property type="nucleotide sequence ID" value="NZ_CBCSBO010000001.1"/>
</dbReference>
<reference evidence="3" key="1">
    <citation type="submission" date="2022-02" db="EMBL/GenBank/DDBJ databases">
        <title>Crop Bioprotection Bacillus Genome Sequencing.</title>
        <authorList>
            <person name="Dunlap C."/>
        </authorList>
    </citation>
    <scope>NUCLEOTIDE SEQUENCE</scope>
    <source>
        <strain evidence="3">T20C13</strain>
    </source>
</reference>
<evidence type="ECO:0000313" key="3">
    <source>
        <dbReference type="EMBL" id="MCY9231401.1"/>
    </source>
</evidence>
<evidence type="ECO:0000259" key="2">
    <source>
        <dbReference type="Pfam" id="PF20434"/>
    </source>
</evidence>
<protein>
    <submittedName>
        <fullName evidence="3">Prolyl oligopeptidase family serine peptidase</fullName>
    </submittedName>
</protein>
<dbReference type="InterPro" id="IPR049492">
    <property type="entry name" value="BD-FAE-like_dom"/>
</dbReference>
<dbReference type="Proteomes" id="UP001066278">
    <property type="component" value="Unassembled WGS sequence"/>
</dbReference>